<evidence type="ECO:0000313" key="9">
    <source>
        <dbReference type="EMBL" id="VDN51161.1"/>
    </source>
</evidence>
<dbReference type="PANTHER" id="PTHR13132:SF29">
    <property type="entry name" value="ALPHA-(1,6)-FUCOSYLTRANSFERASE"/>
    <property type="match status" value="1"/>
</dbReference>
<feature type="domain" description="GT23" evidence="8">
    <location>
        <begin position="55"/>
        <end position="389"/>
    </location>
</feature>
<dbReference type="Pfam" id="PF14604">
    <property type="entry name" value="SH3_9"/>
    <property type="match status" value="1"/>
</dbReference>
<dbReference type="GO" id="GO:0006487">
    <property type="term" value="P:protein N-linked glycosylation"/>
    <property type="evidence" value="ECO:0007669"/>
    <property type="project" value="TreeGrafter"/>
</dbReference>
<comment type="similarity">
    <text evidence="5">Belongs to the glycosyltransferase 23 family.</text>
</comment>
<feature type="chain" id="PRO_5018074125" description="GT23 domain-containing protein" evidence="6">
    <location>
        <begin position="19"/>
        <end position="389"/>
    </location>
</feature>
<evidence type="ECO:0008006" key="11">
    <source>
        <dbReference type="Google" id="ProtNLM"/>
    </source>
</evidence>
<dbReference type="Gene3D" id="3.40.50.11350">
    <property type="match status" value="1"/>
</dbReference>
<dbReference type="CDD" id="cd11300">
    <property type="entry name" value="Fut8_like"/>
    <property type="match status" value="1"/>
</dbReference>
<dbReference type="PROSITE" id="PS51659">
    <property type="entry name" value="GT23"/>
    <property type="match status" value="1"/>
</dbReference>
<dbReference type="PANTHER" id="PTHR13132">
    <property type="entry name" value="ALPHA- 1,6 -FUCOSYLTRANSFERASE"/>
    <property type="match status" value="1"/>
</dbReference>
<evidence type="ECO:0000259" key="8">
    <source>
        <dbReference type="PROSITE" id="PS51659"/>
    </source>
</evidence>
<reference evidence="9 10" key="1">
    <citation type="submission" date="2018-11" db="EMBL/GenBank/DDBJ databases">
        <authorList>
            <consortium name="Pathogen Informatics"/>
        </authorList>
    </citation>
    <scope>NUCLEOTIDE SEQUENCE [LARGE SCALE GENOMIC DNA]</scope>
</reference>
<dbReference type="CDD" id="cd11792">
    <property type="entry name" value="SH3_Fut8"/>
    <property type="match status" value="1"/>
</dbReference>
<name>A0A3P7Q6K4_DRAME</name>
<keyword evidence="1 4" id="KW-0728">SH3 domain</keyword>
<dbReference type="OrthoDB" id="2014825at2759"/>
<evidence type="ECO:0000256" key="6">
    <source>
        <dbReference type="SAM" id="SignalP"/>
    </source>
</evidence>
<dbReference type="GO" id="GO:0046921">
    <property type="term" value="F:alpha-(1-&gt;6)-fucosyltransferase activity"/>
    <property type="evidence" value="ECO:0007669"/>
    <property type="project" value="TreeGrafter"/>
</dbReference>
<feature type="signal peptide" evidence="6">
    <location>
        <begin position="1"/>
        <end position="18"/>
    </location>
</feature>
<keyword evidence="10" id="KW-1185">Reference proteome</keyword>
<evidence type="ECO:0000256" key="3">
    <source>
        <dbReference type="ARBA" id="ARBA00022679"/>
    </source>
</evidence>
<dbReference type="InterPro" id="IPR036028">
    <property type="entry name" value="SH3-like_dom_sf"/>
</dbReference>
<evidence type="ECO:0000313" key="10">
    <source>
        <dbReference type="Proteomes" id="UP000274756"/>
    </source>
</evidence>
<organism evidence="9 10">
    <name type="scientific">Dracunculus medinensis</name>
    <name type="common">Guinea worm</name>
    <dbReference type="NCBI Taxonomy" id="318479"/>
    <lineage>
        <taxon>Eukaryota</taxon>
        <taxon>Metazoa</taxon>
        <taxon>Ecdysozoa</taxon>
        <taxon>Nematoda</taxon>
        <taxon>Chromadorea</taxon>
        <taxon>Rhabditida</taxon>
        <taxon>Spirurina</taxon>
        <taxon>Dracunculoidea</taxon>
        <taxon>Dracunculidae</taxon>
        <taxon>Dracunculus</taxon>
    </lineage>
</organism>
<dbReference type="STRING" id="318479.A0A3P7Q6K4"/>
<keyword evidence="6" id="KW-0732">Signal</keyword>
<dbReference type="FunFam" id="2.30.30.40:FF:000070">
    <property type="entry name" value="Alpha-(1,6)-fucosyltransferase"/>
    <property type="match status" value="1"/>
</dbReference>
<dbReference type="InterPro" id="IPR045573">
    <property type="entry name" value="Fut8_N_cat"/>
</dbReference>
<dbReference type="EMBL" id="UYYG01000014">
    <property type="protein sequence ID" value="VDN51161.1"/>
    <property type="molecule type" value="Genomic_DNA"/>
</dbReference>
<feature type="domain" description="SH3" evidence="7">
    <location>
        <begin position="321"/>
        <end position="382"/>
    </location>
</feature>
<dbReference type="InterPro" id="IPR001452">
    <property type="entry name" value="SH3_domain"/>
</dbReference>
<evidence type="ECO:0000259" key="7">
    <source>
        <dbReference type="PROSITE" id="PS50002"/>
    </source>
</evidence>
<evidence type="ECO:0000256" key="1">
    <source>
        <dbReference type="ARBA" id="ARBA00022443"/>
    </source>
</evidence>
<keyword evidence="2 5" id="KW-0328">Glycosyltransferase</keyword>
<dbReference type="Pfam" id="PF19745">
    <property type="entry name" value="FUT8_N_cat"/>
    <property type="match status" value="2"/>
</dbReference>
<dbReference type="SMART" id="SM00326">
    <property type="entry name" value="SH3"/>
    <property type="match status" value="1"/>
</dbReference>
<accession>A0A3P7Q6K4</accession>
<proteinExistence type="inferred from homology"/>
<dbReference type="AlphaFoldDB" id="A0A3P7Q6K4"/>
<dbReference type="InterPro" id="IPR027350">
    <property type="entry name" value="GT23_dom"/>
</dbReference>
<evidence type="ECO:0000256" key="5">
    <source>
        <dbReference type="PROSITE-ProRule" id="PRU00992"/>
    </source>
</evidence>
<dbReference type="SUPFAM" id="SSF50044">
    <property type="entry name" value="SH3-domain"/>
    <property type="match status" value="1"/>
</dbReference>
<protein>
    <recommendedName>
        <fullName evidence="11">GT23 domain-containing protein</fullName>
    </recommendedName>
</protein>
<evidence type="ECO:0000256" key="2">
    <source>
        <dbReference type="ARBA" id="ARBA00022676"/>
    </source>
</evidence>
<dbReference type="PROSITE" id="PS50002">
    <property type="entry name" value="SH3"/>
    <property type="match status" value="1"/>
</dbReference>
<keyword evidence="3 5" id="KW-0808">Transferase</keyword>
<dbReference type="InterPro" id="IPR035653">
    <property type="entry name" value="Fut8_SH3"/>
</dbReference>
<evidence type="ECO:0000256" key="4">
    <source>
        <dbReference type="PROSITE-ProRule" id="PRU00192"/>
    </source>
</evidence>
<dbReference type="Proteomes" id="UP000274756">
    <property type="component" value="Unassembled WGS sequence"/>
</dbReference>
<dbReference type="Gene3D" id="2.30.30.40">
    <property type="entry name" value="SH3 Domains"/>
    <property type="match status" value="1"/>
</dbReference>
<feature type="region of interest" description="Important for donor substrate binding" evidence="5">
    <location>
        <begin position="210"/>
        <end position="211"/>
    </location>
</feature>
<gene>
    <name evidence="9" type="ORF">DME_LOCUS1134</name>
</gene>
<sequence length="389" mass="44523">MINKLKLQLFSLMGQSLAFGSIDNAGERRSMALREILDNFQEELSRLQNPANCSAARKLVCTLNKACGFGCQIHHATYCFIVSYATKRTMVFLNDGYSWRYSAEGWNYAFLFCKLLQDGDRESEWGSDQAKVMSLPIVDSLINPPPYLPLAIPKSISQLLLTFHSNPPVFFVSMFLHYLMRPTPYISKRIAEAAEKIPFDKGPIVGIQIRRTDKVGTEAAFHPLSEYMKWAEHWFKIEEYRAKKKFERRVFIATDDSTVFSEARKTLALFFMFFSLYVCNYLVCTFSSQVCRVGYELMQARFGDAGNNFHSLDDIYYYGGQQAHEQIAVEAHKAKTNDEIDLEVGDVIGIAGNHWNGYSKGTNRRTGSFGLYPSYKVREKWIIVAFPEN</sequence>